<evidence type="ECO:0000256" key="1">
    <source>
        <dbReference type="SAM" id="MobiDB-lite"/>
    </source>
</evidence>
<gene>
    <name evidence="2" type="ORF">THAOC_05519</name>
</gene>
<evidence type="ECO:0000313" key="2">
    <source>
        <dbReference type="EMBL" id="EJK72903.1"/>
    </source>
</evidence>
<protein>
    <submittedName>
        <fullName evidence="2">Uncharacterized protein</fullName>
    </submittedName>
</protein>
<dbReference type="EMBL" id="AGNL01005131">
    <property type="protein sequence ID" value="EJK72903.1"/>
    <property type="molecule type" value="Genomic_DNA"/>
</dbReference>
<name>K0T2N0_THAOC</name>
<feature type="compositionally biased region" description="Low complexity" evidence="1">
    <location>
        <begin position="49"/>
        <end position="58"/>
    </location>
</feature>
<feature type="non-terminal residue" evidence="2">
    <location>
        <position position="84"/>
    </location>
</feature>
<proteinExistence type="predicted"/>
<dbReference type="Proteomes" id="UP000266841">
    <property type="component" value="Unassembled WGS sequence"/>
</dbReference>
<evidence type="ECO:0000313" key="3">
    <source>
        <dbReference type="Proteomes" id="UP000266841"/>
    </source>
</evidence>
<reference evidence="2 3" key="1">
    <citation type="journal article" date="2012" name="Genome Biol.">
        <title>Genome and low-iron response of an oceanic diatom adapted to chronic iron limitation.</title>
        <authorList>
            <person name="Lommer M."/>
            <person name="Specht M."/>
            <person name="Roy A.S."/>
            <person name="Kraemer L."/>
            <person name="Andreson R."/>
            <person name="Gutowska M.A."/>
            <person name="Wolf J."/>
            <person name="Bergner S.V."/>
            <person name="Schilhabel M.B."/>
            <person name="Klostermeier U.C."/>
            <person name="Beiko R.G."/>
            <person name="Rosenstiel P."/>
            <person name="Hippler M."/>
            <person name="Laroche J."/>
        </authorList>
    </citation>
    <scope>NUCLEOTIDE SEQUENCE [LARGE SCALE GENOMIC DNA]</scope>
    <source>
        <strain evidence="2 3">CCMP1005</strain>
    </source>
</reference>
<dbReference type="AlphaFoldDB" id="K0T2N0"/>
<organism evidence="2 3">
    <name type="scientific">Thalassiosira oceanica</name>
    <name type="common">Marine diatom</name>
    <dbReference type="NCBI Taxonomy" id="159749"/>
    <lineage>
        <taxon>Eukaryota</taxon>
        <taxon>Sar</taxon>
        <taxon>Stramenopiles</taxon>
        <taxon>Ochrophyta</taxon>
        <taxon>Bacillariophyta</taxon>
        <taxon>Coscinodiscophyceae</taxon>
        <taxon>Thalassiosirophycidae</taxon>
        <taxon>Thalassiosirales</taxon>
        <taxon>Thalassiosiraceae</taxon>
        <taxon>Thalassiosira</taxon>
    </lineage>
</organism>
<sequence length="84" mass="8957">MAASASGGTLVRQRSPLIFGAEMGRKKKKSGGVSANHAESDESRETPAEEGTGEAPEAIEYDTSKLILDEFHESVEELPSHGKQ</sequence>
<feature type="compositionally biased region" description="Basic and acidic residues" evidence="1">
    <location>
        <begin position="38"/>
        <end position="47"/>
    </location>
</feature>
<accession>K0T2N0</accession>
<feature type="compositionally biased region" description="Basic and acidic residues" evidence="1">
    <location>
        <begin position="67"/>
        <end position="84"/>
    </location>
</feature>
<feature type="region of interest" description="Disordered" evidence="1">
    <location>
        <begin position="1"/>
        <end position="84"/>
    </location>
</feature>
<keyword evidence="3" id="KW-1185">Reference proteome</keyword>
<comment type="caution">
    <text evidence="2">The sequence shown here is derived from an EMBL/GenBank/DDBJ whole genome shotgun (WGS) entry which is preliminary data.</text>
</comment>